<name>A0A223E7U2_9BACI</name>
<evidence type="ECO:0000256" key="1">
    <source>
        <dbReference type="ARBA" id="ARBA00023015"/>
    </source>
</evidence>
<dbReference type="RefSeq" id="WP_094245884.1">
    <property type="nucleotide sequence ID" value="NZ_CP017703.1"/>
</dbReference>
<reference evidence="5 6" key="1">
    <citation type="submission" date="2016-10" db="EMBL/GenBank/DDBJ databases">
        <title>The whole genome sequencing and assembly of Aeribacillus pallidus KCTC3564 strain.</title>
        <authorList>
            <person name="Lee Y.-J."/>
            <person name="Park M.-K."/>
            <person name="Yi H."/>
            <person name="Bahn Y.-S."/>
            <person name="Kim J.F."/>
            <person name="Lee D.-W."/>
        </authorList>
    </citation>
    <scope>NUCLEOTIDE SEQUENCE [LARGE SCALE GENOMIC DNA]</scope>
    <source>
        <strain evidence="5 6">KCTC3564</strain>
    </source>
</reference>
<accession>A0A223E7U2</accession>
<dbReference type="Pfam" id="PF01381">
    <property type="entry name" value="HTH_3"/>
    <property type="match status" value="1"/>
</dbReference>
<evidence type="ECO:0000256" key="3">
    <source>
        <dbReference type="ARBA" id="ARBA00023163"/>
    </source>
</evidence>
<dbReference type="InterPro" id="IPR050807">
    <property type="entry name" value="TransReg_Diox_bact_type"/>
</dbReference>
<gene>
    <name evidence="5" type="ORF">AP3564_14930</name>
</gene>
<keyword evidence="3" id="KW-0804">Transcription</keyword>
<protein>
    <submittedName>
        <fullName evidence="5">Transcriptional regulator</fullName>
    </submittedName>
</protein>
<proteinExistence type="predicted"/>
<evidence type="ECO:0000259" key="4">
    <source>
        <dbReference type="PROSITE" id="PS50943"/>
    </source>
</evidence>
<evidence type="ECO:0000313" key="6">
    <source>
        <dbReference type="Proteomes" id="UP000214606"/>
    </source>
</evidence>
<dbReference type="Proteomes" id="UP000214606">
    <property type="component" value="Chromosome"/>
</dbReference>
<keyword evidence="2" id="KW-0238">DNA-binding</keyword>
<feature type="domain" description="HTH cro/C1-type" evidence="4">
    <location>
        <begin position="12"/>
        <end position="66"/>
    </location>
</feature>
<dbReference type="PANTHER" id="PTHR46797">
    <property type="entry name" value="HTH-TYPE TRANSCRIPTIONAL REGULATOR"/>
    <property type="match status" value="1"/>
</dbReference>
<dbReference type="PROSITE" id="PS50943">
    <property type="entry name" value="HTH_CROC1"/>
    <property type="match status" value="1"/>
</dbReference>
<sequence>MTKIQQIIGERIRNFRKQKGWSQEELADIANLHATYIGQLERGEKNATLESINKIATALEVSLEELFKSIQPNSKKPDYTMSQIITKLQARPVEDQKFILNMLDLLLNWKDK</sequence>
<dbReference type="GO" id="GO:0003677">
    <property type="term" value="F:DNA binding"/>
    <property type="evidence" value="ECO:0007669"/>
    <property type="project" value="UniProtKB-KW"/>
</dbReference>
<dbReference type="EMBL" id="CP017703">
    <property type="protein sequence ID" value="ASS91337.1"/>
    <property type="molecule type" value="Genomic_DNA"/>
</dbReference>
<evidence type="ECO:0000313" key="5">
    <source>
        <dbReference type="EMBL" id="ASS91337.1"/>
    </source>
</evidence>
<keyword evidence="1" id="KW-0805">Transcription regulation</keyword>
<evidence type="ECO:0000256" key="2">
    <source>
        <dbReference type="ARBA" id="ARBA00023125"/>
    </source>
</evidence>
<dbReference type="GO" id="GO:0005829">
    <property type="term" value="C:cytosol"/>
    <property type="evidence" value="ECO:0007669"/>
    <property type="project" value="TreeGrafter"/>
</dbReference>
<dbReference type="SUPFAM" id="SSF47413">
    <property type="entry name" value="lambda repressor-like DNA-binding domains"/>
    <property type="match status" value="1"/>
</dbReference>
<dbReference type="AlphaFoldDB" id="A0A223E7U2"/>
<dbReference type="GO" id="GO:0003700">
    <property type="term" value="F:DNA-binding transcription factor activity"/>
    <property type="evidence" value="ECO:0007669"/>
    <property type="project" value="TreeGrafter"/>
</dbReference>
<dbReference type="KEGG" id="apak:AP3564_14930"/>
<organism evidence="5 6">
    <name type="scientific">Aeribacillus pallidus</name>
    <dbReference type="NCBI Taxonomy" id="33936"/>
    <lineage>
        <taxon>Bacteria</taxon>
        <taxon>Bacillati</taxon>
        <taxon>Bacillota</taxon>
        <taxon>Bacilli</taxon>
        <taxon>Bacillales</taxon>
        <taxon>Bacillaceae</taxon>
        <taxon>Aeribacillus</taxon>
    </lineage>
</organism>
<dbReference type="CDD" id="cd00093">
    <property type="entry name" value="HTH_XRE"/>
    <property type="match status" value="1"/>
</dbReference>
<dbReference type="Gene3D" id="1.10.260.40">
    <property type="entry name" value="lambda repressor-like DNA-binding domains"/>
    <property type="match status" value="1"/>
</dbReference>
<dbReference type="PANTHER" id="PTHR46797:SF23">
    <property type="entry name" value="HTH-TYPE TRANSCRIPTIONAL REGULATOR SUTR"/>
    <property type="match status" value="1"/>
</dbReference>
<dbReference type="InterPro" id="IPR010982">
    <property type="entry name" value="Lambda_DNA-bd_dom_sf"/>
</dbReference>
<dbReference type="InterPro" id="IPR001387">
    <property type="entry name" value="Cro/C1-type_HTH"/>
</dbReference>
<dbReference type="SMART" id="SM00530">
    <property type="entry name" value="HTH_XRE"/>
    <property type="match status" value="1"/>
</dbReference>